<evidence type="ECO:0000313" key="3">
    <source>
        <dbReference type="Proteomes" id="UP000785200"/>
    </source>
</evidence>
<dbReference type="EMBL" id="VNKQ01000018">
    <property type="protein sequence ID" value="KAG0645522.1"/>
    <property type="molecule type" value="Genomic_DNA"/>
</dbReference>
<evidence type="ECO:0000256" key="1">
    <source>
        <dbReference type="SAM" id="Phobius"/>
    </source>
</evidence>
<evidence type="ECO:0000313" key="2">
    <source>
        <dbReference type="EMBL" id="KAG0645522.1"/>
    </source>
</evidence>
<protein>
    <submittedName>
        <fullName evidence="2">Uncharacterized protein</fullName>
    </submittedName>
</protein>
<keyword evidence="1" id="KW-0812">Transmembrane</keyword>
<organism evidence="2 3">
    <name type="scientific">Hyphodiscus hymeniophilus</name>
    <dbReference type="NCBI Taxonomy" id="353542"/>
    <lineage>
        <taxon>Eukaryota</taxon>
        <taxon>Fungi</taxon>
        <taxon>Dikarya</taxon>
        <taxon>Ascomycota</taxon>
        <taxon>Pezizomycotina</taxon>
        <taxon>Leotiomycetes</taxon>
        <taxon>Helotiales</taxon>
        <taxon>Hyphodiscaceae</taxon>
        <taxon>Hyphodiscus</taxon>
    </lineage>
</organism>
<sequence length="222" mass="25487">MIVRNIWDIHIVFECQGHRNAGIWALRVIPAAWTWQNAFILLFWETMITWLISLGLSVRTSLAQRTMEALQDPQKVFARFKRRSLELTNFAGSLLPGNDNLTTQPGATNSHRRKSKSVCNNDSKYIQNIRLRRYQEENARDGQRTLNWDLKVGPEALKEMMETLGPPGGFGELGFNITKDQVCFGAMGVGTRFNLTFILEIEEKSERVSNDKQGSKRRKSRK</sequence>
<reference evidence="2" key="1">
    <citation type="submission" date="2019-07" db="EMBL/GenBank/DDBJ databases">
        <title>Hyphodiscus hymeniophilus genome sequencing and assembly.</title>
        <authorList>
            <person name="Kramer G."/>
            <person name="Nodwell J."/>
        </authorList>
    </citation>
    <scope>NUCLEOTIDE SEQUENCE</scope>
    <source>
        <strain evidence="2">ATCC 34498</strain>
    </source>
</reference>
<dbReference type="Proteomes" id="UP000785200">
    <property type="component" value="Unassembled WGS sequence"/>
</dbReference>
<dbReference type="OrthoDB" id="3552736at2759"/>
<comment type="caution">
    <text evidence="2">The sequence shown here is derived from an EMBL/GenBank/DDBJ whole genome shotgun (WGS) entry which is preliminary data.</text>
</comment>
<gene>
    <name evidence="2" type="ORF">D0Z07_8563</name>
</gene>
<keyword evidence="3" id="KW-1185">Reference proteome</keyword>
<keyword evidence="1" id="KW-0472">Membrane</keyword>
<name>A0A9P6SQS5_9HELO</name>
<proteinExistence type="predicted"/>
<keyword evidence="1" id="KW-1133">Transmembrane helix</keyword>
<accession>A0A9P6SQS5</accession>
<feature type="transmembrane region" description="Helical" evidence="1">
    <location>
        <begin position="38"/>
        <end position="58"/>
    </location>
</feature>
<dbReference type="AlphaFoldDB" id="A0A9P6SQS5"/>